<dbReference type="Gene3D" id="3.60.21.10">
    <property type="match status" value="1"/>
</dbReference>
<reference evidence="4" key="1">
    <citation type="submission" date="2018-05" db="EMBL/GenBank/DDBJ databases">
        <authorList>
            <person name="Lanie J.A."/>
            <person name="Ng W.-L."/>
            <person name="Kazmierczak K.M."/>
            <person name="Andrzejewski T.M."/>
            <person name="Davidsen T.M."/>
            <person name="Wayne K.J."/>
            <person name="Tettelin H."/>
            <person name="Glass J.I."/>
            <person name="Rusch D."/>
            <person name="Podicherti R."/>
            <person name="Tsui H.-C.T."/>
            <person name="Winkler M.E."/>
        </authorList>
    </citation>
    <scope>NUCLEOTIDE SEQUENCE</scope>
</reference>
<accession>A0A381QM06</accession>
<proteinExistence type="predicted"/>
<sequence>MGVMLIGVVSDTHGFYDPRVPPLLEGVEHILHAGDIGTGRIVEQLSRIAPVTAVRGNNDREGPESEFPEIEILNLGGCRIFLTHIVKVPEDGDNAGLAVYLEYGADVVVFGHSHMALHESRGGLTFFNPGAAGKRRFNVVPSIGLLGLEPRRVEGRILIL</sequence>
<dbReference type="InterPro" id="IPR024654">
    <property type="entry name" value="Calcineurin-like_PHP_lpxH"/>
</dbReference>
<keyword evidence="1" id="KW-0479">Metal-binding</keyword>
<dbReference type="InterPro" id="IPR020935">
    <property type="entry name" value="PdiEstase_YfcE_CS"/>
</dbReference>
<keyword evidence="2" id="KW-0378">Hydrolase</keyword>
<feature type="domain" description="Calcineurin-like phosphoesterase" evidence="3">
    <location>
        <begin position="4"/>
        <end position="147"/>
    </location>
</feature>
<dbReference type="InterPro" id="IPR029052">
    <property type="entry name" value="Metallo-depent_PP-like"/>
</dbReference>
<dbReference type="GO" id="GO:0016787">
    <property type="term" value="F:hydrolase activity"/>
    <property type="evidence" value="ECO:0007669"/>
    <property type="project" value="UniProtKB-KW"/>
</dbReference>
<evidence type="ECO:0000256" key="2">
    <source>
        <dbReference type="ARBA" id="ARBA00022801"/>
    </source>
</evidence>
<evidence type="ECO:0000259" key="3">
    <source>
        <dbReference type="Pfam" id="PF12850"/>
    </source>
</evidence>
<organism evidence="4">
    <name type="scientific">marine metagenome</name>
    <dbReference type="NCBI Taxonomy" id="408172"/>
    <lineage>
        <taxon>unclassified sequences</taxon>
        <taxon>metagenomes</taxon>
        <taxon>ecological metagenomes</taxon>
    </lineage>
</organism>
<name>A0A381QM06_9ZZZZ</name>
<evidence type="ECO:0000256" key="1">
    <source>
        <dbReference type="ARBA" id="ARBA00022723"/>
    </source>
</evidence>
<dbReference type="AlphaFoldDB" id="A0A381QM06"/>
<gene>
    <name evidence="4" type="ORF">METZ01_LOCUS32934</name>
</gene>
<dbReference type="InterPro" id="IPR000979">
    <property type="entry name" value="Phosphodiesterase_MJ0936/Vps29"/>
</dbReference>
<dbReference type="EMBL" id="UINC01001413">
    <property type="protein sequence ID" value="SUZ80080.1"/>
    <property type="molecule type" value="Genomic_DNA"/>
</dbReference>
<dbReference type="Pfam" id="PF12850">
    <property type="entry name" value="Metallophos_2"/>
    <property type="match status" value="1"/>
</dbReference>
<dbReference type="GO" id="GO:0046872">
    <property type="term" value="F:metal ion binding"/>
    <property type="evidence" value="ECO:0007669"/>
    <property type="project" value="UniProtKB-KW"/>
</dbReference>
<dbReference type="PANTHER" id="PTHR11124">
    <property type="entry name" value="VACUOLAR SORTING PROTEIN VPS29"/>
    <property type="match status" value="1"/>
</dbReference>
<protein>
    <recommendedName>
        <fullName evidence="3">Calcineurin-like phosphoesterase domain-containing protein</fullName>
    </recommendedName>
</protein>
<dbReference type="PROSITE" id="PS01269">
    <property type="entry name" value="UPF0025"/>
    <property type="match status" value="1"/>
</dbReference>
<dbReference type="SUPFAM" id="SSF56300">
    <property type="entry name" value="Metallo-dependent phosphatases"/>
    <property type="match status" value="1"/>
</dbReference>
<dbReference type="NCBIfam" id="TIGR00040">
    <property type="entry name" value="yfcE"/>
    <property type="match status" value="1"/>
</dbReference>
<evidence type="ECO:0000313" key="4">
    <source>
        <dbReference type="EMBL" id="SUZ80080.1"/>
    </source>
</evidence>